<evidence type="ECO:0000313" key="5">
    <source>
        <dbReference type="Proteomes" id="UP000717996"/>
    </source>
</evidence>
<feature type="region of interest" description="Disordered" evidence="1">
    <location>
        <begin position="25"/>
        <end position="47"/>
    </location>
</feature>
<name>A0A9P7CB04_RHIOR</name>
<evidence type="ECO:0008006" key="6">
    <source>
        <dbReference type="Google" id="ProtNLM"/>
    </source>
</evidence>
<organism evidence="4 5">
    <name type="scientific">Rhizopus oryzae</name>
    <name type="common">Mucormycosis agent</name>
    <name type="synonym">Rhizopus arrhizus var. delemar</name>
    <dbReference type="NCBI Taxonomy" id="64495"/>
    <lineage>
        <taxon>Eukaryota</taxon>
        <taxon>Fungi</taxon>
        <taxon>Fungi incertae sedis</taxon>
        <taxon>Mucoromycota</taxon>
        <taxon>Mucoromycotina</taxon>
        <taxon>Mucoromycetes</taxon>
        <taxon>Mucorales</taxon>
        <taxon>Mucorineae</taxon>
        <taxon>Rhizopodaceae</taxon>
        <taxon>Rhizopus</taxon>
    </lineage>
</organism>
<dbReference type="PANTHER" id="PTHR31635">
    <property type="entry name" value="REVERSE TRANSCRIPTASE DOMAIN-CONTAINING PROTEIN-RELATED"/>
    <property type="match status" value="1"/>
</dbReference>
<dbReference type="Gene3D" id="3.60.10.10">
    <property type="entry name" value="Endonuclease/exonuclease/phosphatase"/>
    <property type="match status" value="1"/>
</dbReference>
<dbReference type="GO" id="GO:0003824">
    <property type="term" value="F:catalytic activity"/>
    <property type="evidence" value="ECO:0007669"/>
    <property type="project" value="InterPro"/>
</dbReference>
<protein>
    <recommendedName>
        <fullName evidence="6">Reverse transcriptase domain-containing protein</fullName>
    </recommendedName>
</protein>
<dbReference type="InterPro" id="IPR036691">
    <property type="entry name" value="Endo/exonu/phosph_ase_sf"/>
</dbReference>
<dbReference type="Proteomes" id="UP000717996">
    <property type="component" value="Unassembled WGS sequence"/>
</dbReference>
<comment type="caution">
    <text evidence="4">The sequence shown here is derived from an EMBL/GenBank/DDBJ whole genome shotgun (WGS) entry which is preliminary data.</text>
</comment>
<dbReference type="PANTHER" id="PTHR31635:SF196">
    <property type="entry name" value="REVERSE TRANSCRIPTASE DOMAIN-CONTAINING PROTEIN-RELATED"/>
    <property type="match status" value="1"/>
</dbReference>
<sequence>MVLSPKVSKPPEHVHQRPAVTRESLLHRHSHVSSQSSSDSVDLNTTDSNNVQPVIIDTTYWGVSQSSGSIFFDVTSRRESDRELYKVAFYQLKEYVGLIVHKSGPNRYLEVNFDNEEFRTSACHEGLKFDNGLVIIRPRLLEGLRSTLGNYGVVRDVGIVTDTETGAFLGSGYAVLDYSPDPTQTDPFLELTHATEWPGHIRTQCPDKFALGKRRKGNHSPSVSHELAPPVNTVTNDNTALDTTALAVFNTEVSQYATNVTLDGTLTNNSSDSKDSIQSFTVYRQHATDPLFEQSNLSQYANVDKTPNENTSHTLVEEKGLPTRPASPSDLNPTQEFMDLSSDEDLLDTHTSTAQPIRKSNRLPKPRQAHTLLSLNGNSLFKLSSPTSRKHLIRYIRSKPPTFVALQEIDNSGSNIHHLQLLHQQFCSHQSFWTRYCGLLCFDPQYTLTGIPLPEDAHCILAKITHINDQMAPFYILVVYAPASLPRDKFEFFDFLLSYRQLSPYNSDSCVNRMIIAGDFNYSLPSPSSINRAPPPPRWLHFPQYHFQNVMVDLRSLDTPTFRRGPYTQSTIDFIYVDMSVNYVDANVEFLNASGTDHTLLQVTLKADFLFDTGPGIWRANSLYVDIKEYRQQLATILNALYDKEIEHSSSTPQELWDLVKSRVQLFTRRFRRKLVDWRKQQIVALQKKNQRILRGSLPTPLLAIHLPRVESQIQALQQEITSIAILKAEHIWRERGETDAGCLKKSAEQRRVQRSIPPLRSPLTQNIYAICSSALNDMISNILASCRLFMEDSDMMVSPFVKEEILDQVTRTPKNWRTITLINCDAKIFTRMLNSRLGSVVSSLIPPWQSGFMKDRFIASNGILINLAIEQAAVRNSDEIGLLCAQEKSYDRIHPDYLCTVLDQYGFPASFVSSIDKLFFGVSMRVDVNAFLTTPVPLGWGLRQDDPISPLLFNLAIESLIKAIVDSPRIIGFCPPNLSLAEHTHTSI</sequence>
<dbReference type="AlphaFoldDB" id="A0A9P7CB04"/>
<dbReference type="Pfam" id="PF00078">
    <property type="entry name" value="RVT_1"/>
    <property type="match status" value="1"/>
</dbReference>
<feature type="region of interest" description="Disordered" evidence="1">
    <location>
        <begin position="212"/>
        <end position="234"/>
    </location>
</feature>
<evidence type="ECO:0000256" key="1">
    <source>
        <dbReference type="SAM" id="MobiDB-lite"/>
    </source>
</evidence>
<evidence type="ECO:0000313" key="4">
    <source>
        <dbReference type="EMBL" id="KAG1544141.1"/>
    </source>
</evidence>
<accession>A0A9P7CB04</accession>
<dbReference type="InterPro" id="IPR005135">
    <property type="entry name" value="Endo/exonuclease/phosphatase"/>
</dbReference>
<proteinExistence type="predicted"/>
<dbReference type="OrthoDB" id="2288491at2759"/>
<evidence type="ECO:0000259" key="2">
    <source>
        <dbReference type="Pfam" id="PF00078"/>
    </source>
</evidence>
<dbReference type="SUPFAM" id="SSF56219">
    <property type="entry name" value="DNase I-like"/>
    <property type="match status" value="1"/>
</dbReference>
<evidence type="ECO:0000259" key="3">
    <source>
        <dbReference type="Pfam" id="PF03372"/>
    </source>
</evidence>
<reference evidence="4" key="1">
    <citation type="journal article" date="2020" name="Microb. Genom.">
        <title>Genetic diversity of clinical and environmental Mucorales isolates obtained from an investigation of mucormycosis cases among solid organ transplant recipients.</title>
        <authorList>
            <person name="Nguyen M.H."/>
            <person name="Kaul D."/>
            <person name="Muto C."/>
            <person name="Cheng S.J."/>
            <person name="Richter R.A."/>
            <person name="Bruno V.M."/>
            <person name="Liu G."/>
            <person name="Beyhan S."/>
            <person name="Sundermann A.J."/>
            <person name="Mounaud S."/>
            <person name="Pasculle A.W."/>
            <person name="Nierman W.C."/>
            <person name="Driscoll E."/>
            <person name="Cumbie R."/>
            <person name="Clancy C.J."/>
            <person name="Dupont C.L."/>
        </authorList>
    </citation>
    <scope>NUCLEOTIDE SEQUENCE</scope>
    <source>
        <strain evidence="4">GL16</strain>
    </source>
</reference>
<gene>
    <name evidence="4" type="ORF">G6F51_006246</name>
</gene>
<feature type="region of interest" description="Disordered" evidence="1">
    <location>
        <begin position="303"/>
        <end position="336"/>
    </location>
</feature>
<dbReference type="EMBL" id="JAANIT010000832">
    <property type="protein sequence ID" value="KAG1544141.1"/>
    <property type="molecule type" value="Genomic_DNA"/>
</dbReference>
<dbReference type="InterPro" id="IPR000477">
    <property type="entry name" value="RT_dom"/>
</dbReference>
<feature type="compositionally biased region" description="Low complexity" evidence="1">
    <location>
        <begin position="32"/>
        <end position="43"/>
    </location>
</feature>
<feature type="domain" description="Endonuclease/exonuclease/phosphatase" evidence="3">
    <location>
        <begin position="382"/>
        <end position="578"/>
    </location>
</feature>
<feature type="domain" description="Reverse transcriptase" evidence="2">
    <location>
        <begin position="814"/>
        <end position="965"/>
    </location>
</feature>
<dbReference type="Pfam" id="PF03372">
    <property type="entry name" value="Exo_endo_phos"/>
    <property type="match status" value="1"/>
</dbReference>